<evidence type="ECO:0000313" key="2">
    <source>
        <dbReference type="EMBL" id="KAG0150656.1"/>
    </source>
</evidence>
<feature type="region of interest" description="Disordered" evidence="1">
    <location>
        <begin position="1"/>
        <end position="32"/>
    </location>
</feature>
<feature type="compositionally biased region" description="Pro residues" evidence="1">
    <location>
        <begin position="214"/>
        <end position="223"/>
    </location>
</feature>
<protein>
    <submittedName>
        <fullName evidence="2">Uncharacterized protein</fullName>
    </submittedName>
</protein>
<dbReference type="AlphaFoldDB" id="A0A9P6NP09"/>
<reference evidence="2" key="1">
    <citation type="submission" date="2013-11" db="EMBL/GenBank/DDBJ databases">
        <title>Genome sequence of the fusiform rust pathogen reveals effectors for host alternation and coevolution with pine.</title>
        <authorList>
            <consortium name="DOE Joint Genome Institute"/>
            <person name="Smith K."/>
            <person name="Pendleton A."/>
            <person name="Kubisiak T."/>
            <person name="Anderson C."/>
            <person name="Salamov A."/>
            <person name="Aerts A."/>
            <person name="Riley R."/>
            <person name="Clum A."/>
            <person name="Lindquist E."/>
            <person name="Ence D."/>
            <person name="Campbell M."/>
            <person name="Kronenberg Z."/>
            <person name="Feau N."/>
            <person name="Dhillon B."/>
            <person name="Hamelin R."/>
            <person name="Burleigh J."/>
            <person name="Smith J."/>
            <person name="Yandell M."/>
            <person name="Nelson C."/>
            <person name="Grigoriev I."/>
            <person name="Davis J."/>
        </authorList>
    </citation>
    <scope>NUCLEOTIDE SEQUENCE</scope>
    <source>
        <strain evidence="2">G11</strain>
    </source>
</reference>
<dbReference type="EMBL" id="MU167218">
    <property type="protein sequence ID" value="KAG0150656.1"/>
    <property type="molecule type" value="Genomic_DNA"/>
</dbReference>
<evidence type="ECO:0000256" key="1">
    <source>
        <dbReference type="SAM" id="MobiDB-lite"/>
    </source>
</evidence>
<sequence>MLAQHSQPSSPSLEEDIRALDSCPRPRSSGTSYQCISKADIASWLPPTQQALTPSSVSRGGAQLPDLPYHLKLNPPAPEDDGSDHNSPTNPPATLNPKTPCTQRVQDILGEAIMGNIETIFKEIALILKGLAVGGMKPSTQMATPLTSSPDALLATALVGVQAVKAKVNSLMLDAANQTAALTPIGITAPKNRIFAQVAKNGARRTEQMSNPTPKTPKPPLPPKLSELSLLQITPDSASYVEN</sequence>
<feature type="region of interest" description="Disordered" evidence="1">
    <location>
        <begin position="50"/>
        <end position="100"/>
    </location>
</feature>
<comment type="caution">
    <text evidence="2">The sequence shown here is derived from an EMBL/GenBank/DDBJ whole genome shotgun (WGS) entry which is preliminary data.</text>
</comment>
<feature type="compositionally biased region" description="Polar residues" evidence="1">
    <location>
        <begin position="1"/>
        <end position="12"/>
    </location>
</feature>
<name>A0A9P6NP09_9BASI</name>
<proteinExistence type="predicted"/>
<dbReference type="Proteomes" id="UP000886653">
    <property type="component" value="Unassembled WGS sequence"/>
</dbReference>
<organism evidence="2 3">
    <name type="scientific">Cronartium quercuum f. sp. fusiforme G11</name>
    <dbReference type="NCBI Taxonomy" id="708437"/>
    <lineage>
        <taxon>Eukaryota</taxon>
        <taxon>Fungi</taxon>
        <taxon>Dikarya</taxon>
        <taxon>Basidiomycota</taxon>
        <taxon>Pucciniomycotina</taxon>
        <taxon>Pucciniomycetes</taxon>
        <taxon>Pucciniales</taxon>
        <taxon>Coleosporiaceae</taxon>
        <taxon>Cronartium</taxon>
    </lineage>
</organism>
<gene>
    <name evidence="2" type="ORF">CROQUDRAFT_87851</name>
</gene>
<feature type="region of interest" description="Disordered" evidence="1">
    <location>
        <begin position="201"/>
        <end position="227"/>
    </location>
</feature>
<accession>A0A9P6NP09</accession>
<feature type="compositionally biased region" description="Polar residues" evidence="1">
    <location>
        <begin position="85"/>
        <end position="100"/>
    </location>
</feature>
<evidence type="ECO:0000313" key="3">
    <source>
        <dbReference type="Proteomes" id="UP000886653"/>
    </source>
</evidence>
<keyword evidence="3" id="KW-1185">Reference proteome</keyword>